<dbReference type="NCBIfam" id="TIGR00756">
    <property type="entry name" value="PPR"/>
    <property type="match status" value="2"/>
</dbReference>
<feature type="repeat" description="PPR" evidence="3">
    <location>
        <begin position="168"/>
        <end position="202"/>
    </location>
</feature>
<evidence type="ECO:0000256" key="3">
    <source>
        <dbReference type="PROSITE-ProRule" id="PRU00708"/>
    </source>
</evidence>
<dbReference type="Gene3D" id="1.25.40.10">
    <property type="entry name" value="Tetratricopeptide repeat domain"/>
    <property type="match status" value="1"/>
</dbReference>
<dbReference type="EMBL" id="QGNW01002172">
    <property type="protein sequence ID" value="RVW24502.1"/>
    <property type="molecule type" value="Genomic_DNA"/>
</dbReference>
<dbReference type="PANTHER" id="PTHR47936:SF1">
    <property type="entry name" value="PENTATRICOPEPTIDE REPEAT-CONTAINING PROTEIN GUN1, CHLOROPLASTIC"/>
    <property type="match status" value="1"/>
</dbReference>
<evidence type="ECO:0000313" key="4">
    <source>
        <dbReference type="EMBL" id="RVW24502.1"/>
    </source>
</evidence>
<evidence type="ECO:0000313" key="5">
    <source>
        <dbReference type="Proteomes" id="UP000288805"/>
    </source>
</evidence>
<dbReference type="PANTHER" id="PTHR47936">
    <property type="entry name" value="PPR_LONG DOMAIN-CONTAINING PROTEIN"/>
    <property type="match status" value="1"/>
</dbReference>
<keyword evidence="2" id="KW-0677">Repeat</keyword>
<reference evidence="4 5" key="1">
    <citation type="journal article" date="2018" name="PLoS Genet.">
        <title>Population sequencing reveals clonal diversity and ancestral inbreeding in the grapevine cultivar Chardonnay.</title>
        <authorList>
            <person name="Roach M.J."/>
            <person name="Johnson D.L."/>
            <person name="Bohlmann J."/>
            <person name="van Vuuren H.J."/>
            <person name="Jones S.J."/>
            <person name="Pretorius I.S."/>
            <person name="Schmidt S.A."/>
            <person name="Borneman A.R."/>
        </authorList>
    </citation>
    <scope>NUCLEOTIDE SEQUENCE [LARGE SCALE GENOMIC DNA]</scope>
    <source>
        <strain evidence="5">cv. Chardonnay</strain>
        <tissue evidence="4">Leaf</tissue>
    </source>
</reference>
<gene>
    <name evidence="4" type="primary">VvCHDh001040_1</name>
    <name evidence="4" type="ORF">CK203_082130</name>
</gene>
<comment type="caution">
    <text evidence="4">The sequence shown here is derived from an EMBL/GenBank/DDBJ whole genome shotgun (WGS) entry which is preliminary data.</text>
</comment>
<dbReference type="AlphaFoldDB" id="A0A438CMQ9"/>
<dbReference type="InterPro" id="IPR002885">
    <property type="entry name" value="PPR_rpt"/>
</dbReference>
<comment type="similarity">
    <text evidence="1">Belongs to the PPR family. P subfamily.</text>
</comment>
<dbReference type="Pfam" id="PF13041">
    <property type="entry name" value="PPR_2"/>
    <property type="match status" value="1"/>
</dbReference>
<dbReference type="PROSITE" id="PS51375">
    <property type="entry name" value="PPR"/>
    <property type="match status" value="1"/>
</dbReference>
<sequence>MTTSFSSLCHAPDVLLIWLGTKGYNLGFSSSSLNYITNCGLHSKTLSERGTRSPDLESIPISESLVVQILGEIRLMSSGRAGAEFLDQVPLLMSSMKDDGVVVGQETFNSCLILLFERGREVSRFLNPMPGYNICIHAFGCWGDLGTALNLFKEMKDKSLNSSSFGPDLCTYNSLIRVLCLVGKVKDALIVWEELKGSGHEPDAFTYRILIQGNGRAAAGYTLFCDLKKKGIVEEMEARGFVVDLVTITSLLIGFHKQGRWDWTERLMKHIRCSADTGMDGSPGSEEDVAQHEDQWKLSLACKLFEIFSNMGVDPVIYTYNSMMTAFVKKAISMRHGAFFMKWERRSAHQT</sequence>
<protein>
    <submittedName>
        <fullName evidence="4">Pentatricopeptide repeat-containing protein</fullName>
    </submittedName>
</protein>
<dbReference type="InterPro" id="IPR011990">
    <property type="entry name" value="TPR-like_helical_dom_sf"/>
</dbReference>
<organism evidence="4 5">
    <name type="scientific">Vitis vinifera</name>
    <name type="common">Grape</name>
    <dbReference type="NCBI Taxonomy" id="29760"/>
    <lineage>
        <taxon>Eukaryota</taxon>
        <taxon>Viridiplantae</taxon>
        <taxon>Streptophyta</taxon>
        <taxon>Embryophyta</taxon>
        <taxon>Tracheophyta</taxon>
        <taxon>Spermatophyta</taxon>
        <taxon>Magnoliopsida</taxon>
        <taxon>eudicotyledons</taxon>
        <taxon>Gunneridae</taxon>
        <taxon>Pentapetalae</taxon>
        <taxon>rosids</taxon>
        <taxon>Vitales</taxon>
        <taxon>Vitaceae</taxon>
        <taxon>Viteae</taxon>
        <taxon>Vitis</taxon>
    </lineage>
</organism>
<dbReference type="Pfam" id="PF01535">
    <property type="entry name" value="PPR"/>
    <property type="match status" value="1"/>
</dbReference>
<proteinExistence type="inferred from homology"/>
<accession>A0A438CMQ9</accession>
<evidence type="ECO:0000256" key="2">
    <source>
        <dbReference type="ARBA" id="ARBA00022737"/>
    </source>
</evidence>
<dbReference type="Proteomes" id="UP000288805">
    <property type="component" value="Unassembled WGS sequence"/>
</dbReference>
<evidence type="ECO:0000256" key="1">
    <source>
        <dbReference type="ARBA" id="ARBA00007626"/>
    </source>
</evidence>
<name>A0A438CMQ9_VITVI</name>